<comment type="caution">
    <text evidence="1">The sequence shown here is derived from an EMBL/GenBank/DDBJ whole genome shotgun (WGS) entry which is preliminary data.</text>
</comment>
<dbReference type="AlphaFoldDB" id="A0A5B7J4F9"/>
<dbReference type="EMBL" id="VSRR010077853">
    <property type="protein sequence ID" value="MPC88457.1"/>
    <property type="molecule type" value="Genomic_DNA"/>
</dbReference>
<proteinExistence type="predicted"/>
<keyword evidence="2" id="KW-1185">Reference proteome</keyword>
<organism evidence="1 2">
    <name type="scientific">Portunus trituberculatus</name>
    <name type="common">Swimming crab</name>
    <name type="synonym">Neptunus trituberculatus</name>
    <dbReference type="NCBI Taxonomy" id="210409"/>
    <lineage>
        <taxon>Eukaryota</taxon>
        <taxon>Metazoa</taxon>
        <taxon>Ecdysozoa</taxon>
        <taxon>Arthropoda</taxon>
        <taxon>Crustacea</taxon>
        <taxon>Multicrustacea</taxon>
        <taxon>Malacostraca</taxon>
        <taxon>Eumalacostraca</taxon>
        <taxon>Eucarida</taxon>
        <taxon>Decapoda</taxon>
        <taxon>Pleocyemata</taxon>
        <taxon>Brachyura</taxon>
        <taxon>Eubrachyura</taxon>
        <taxon>Portunoidea</taxon>
        <taxon>Portunidae</taxon>
        <taxon>Portuninae</taxon>
        <taxon>Portunus</taxon>
    </lineage>
</organism>
<evidence type="ECO:0000313" key="2">
    <source>
        <dbReference type="Proteomes" id="UP000324222"/>
    </source>
</evidence>
<protein>
    <submittedName>
        <fullName evidence="1">Uncharacterized protein</fullName>
    </submittedName>
</protein>
<evidence type="ECO:0000313" key="1">
    <source>
        <dbReference type="EMBL" id="MPC88457.1"/>
    </source>
</evidence>
<name>A0A5B7J4F9_PORTR</name>
<sequence length="132" mass="15163">MTFLQVMVSLWERGEGVELWETYQAAPNLPNKVSKVGYWRLTDAQYNYCLDNGSKLLEHTGERKGLNDATAFFPTENYVARRKNLTGLHLRCVTESWNPFTLNIPIEAEGQVEIGGYMGEMFHLLREKLGFT</sequence>
<reference evidence="1 2" key="1">
    <citation type="submission" date="2019-05" db="EMBL/GenBank/DDBJ databases">
        <title>Another draft genome of Portunus trituberculatus and its Hox gene families provides insights of decapod evolution.</title>
        <authorList>
            <person name="Jeong J.-H."/>
            <person name="Song I."/>
            <person name="Kim S."/>
            <person name="Choi T."/>
            <person name="Kim D."/>
            <person name="Ryu S."/>
            <person name="Kim W."/>
        </authorList>
    </citation>
    <scope>NUCLEOTIDE SEQUENCE [LARGE SCALE GENOMIC DNA]</scope>
    <source>
        <tissue evidence="1">Muscle</tissue>
    </source>
</reference>
<accession>A0A5B7J4F9</accession>
<gene>
    <name evidence="1" type="ORF">E2C01_083362</name>
</gene>
<dbReference type="Proteomes" id="UP000324222">
    <property type="component" value="Unassembled WGS sequence"/>
</dbReference>